<dbReference type="PROSITE" id="PS50297">
    <property type="entry name" value="ANK_REP_REGION"/>
    <property type="match status" value="5"/>
</dbReference>
<feature type="repeat" description="ANK" evidence="3">
    <location>
        <begin position="420"/>
        <end position="452"/>
    </location>
</feature>
<evidence type="ECO:0000313" key="5">
    <source>
        <dbReference type="EMBL" id="KAL2041176.1"/>
    </source>
</evidence>
<keyword evidence="6" id="KW-1185">Reference proteome</keyword>
<dbReference type="SUPFAM" id="SSF48403">
    <property type="entry name" value="Ankyrin repeat"/>
    <property type="match status" value="3"/>
</dbReference>
<feature type="domain" description="Azaphilone pigments biosynthesis cluster protein L N-terminal" evidence="4">
    <location>
        <begin position="54"/>
        <end position="201"/>
    </location>
</feature>
<dbReference type="PROSITE" id="PS50088">
    <property type="entry name" value="ANK_REPEAT"/>
    <property type="match status" value="7"/>
</dbReference>
<dbReference type="PANTHER" id="PTHR24198:SF165">
    <property type="entry name" value="ANKYRIN REPEAT-CONTAINING PROTEIN-RELATED"/>
    <property type="match status" value="1"/>
</dbReference>
<dbReference type="Pfam" id="PF17111">
    <property type="entry name" value="PigL_N"/>
    <property type="match status" value="1"/>
</dbReference>
<dbReference type="InterPro" id="IPR002110">
    <property type="entry name" value="Ankyrin_rpt"/>
</dbReference>
<evidence type="ECO:0000259" key="4">
    <source>
        <dbReference type="Pfam" id="PF17111"/>
    </source>
</evidence>
<accession>A0ABR4A8D4</accession>
<reference evidence="5 6" key="1">
    <citation type="submission" date="2024-09" db="EMBL/GenBank/DDBJ databases">
        <title>Rethinking Asexuality: The Enigmatic Case of Functional Sexual Genes in Lepraria (Stereocaulaceae).</title>
        <authorList>
            <person name="Doellman M."/>
            <person name="Sun Y."/>
            <person name="Barcenas-Pena A."/>
            <person name="Lumbsch H.T."/>
            <person name="Grewe F."/>
        </authorList>
    </citation>
    <scope>NUCLEOTIDE SEQUENCE [LARGE SCALE GENOMIC DNA]</scope>
    <source>
        <strain evidence="5 6">Mercado 3170</strain>
    </source>
</reference>
<keyword evidence="2 3" id="KW-0040">ANK repeat</keyword>
<keyword evidence="1" id="KW-0677">Repeat</keyword>
<evidence type="ECO:0000256" key="1">
    <source>
        <dbReference type="ARBA" id="ARBA00022737"/>
    </source>
</evidence>
<dbReference type="Proteomes" id="UP001590950">
    <property type="component" value="Unassembled WGS sequence"/>
</dbReference>
<dbReference type="InterPro" id="IPR036770">
    <property type="entry name" value="Ankyrin_rpt-contain_sf"/>
</dbReference>
<dbReference type="SMART" id="SM00248">
    <property type="entry name" value="ANK"/>
    <property type="match status" value="10"/>
</dbReference>
<organism evidence="5 6">
    <name type="scientific">Stereocaulon virgatum</name>
    <dbReference type="NCBI Taxonomy" id="373712"/>
    <lineage>
        <taxon>Eukaryota</taxon>
        <taxon>Fungi</taxon>
        <taxon>Dikarya</taxon>
        <taxon>Ascomycota</taxon>
        <taxon>Pezizomycotina</taxon>
        <taxon>Lecanoromycetes</taxon>
        <taxon>OSLEUM clade</taxon>
        <taxon>Lecanoromycetidae</taxon>
        <taxon>Lecanorales</taxon>
        <taxon>Lecanorineae</taxon>
        <taxon>Stereocaulaceae</taxon>
        <taxon>Stereocaulon</taxon>
    </lineage>
</organism>
<evidence type="ECO:0000313" key="6">
    <source>
        <dbReference type="Proteomes" id="UP001590950"/>
    </source>
</evidence>
<feature type="repeat" description="ANK" evidence="3">
    <location>
        <begin position="353"/>
        <end position="385"/>
    </location>
</feature>
<evidence type="ECO:0000256" key="3">
    <source>
        <dbReference type="PROSITE-ProRule" id="PRU00023"/>
    </source>
</evidence>
<feature type="repeat" description="ANK" evidence="3">
    <location>
        <begin position="618"/>
        <end position="650"/>
    </location>
</feature>
<evidence type="ECO:0000256" key="2">
    <source>
        <dbReference type="ARBA" id="ARBA00023043"/>
    </source>
</evidence>
<feature type="repeat" description="ANK" evidence="3">
    <location>
        <begin position="699"/>
        <end position="731"/>
    </location>
</feature>
<feature type="repeat" description="ANK" evidence="3">
    <location>
        <begin position="585"/>
        <end position="617"/>
    </location>
</feature>
<comment type="caution">
    <text evidence="5">The sequence shown here is derived from an EMBL/GenBank/DDBJ whole genome shotgun (WGS) entry which is preliminary data.</text>
</comment>
<proteinExistence type="predicted"/>
<dbReference type="PANTHER" id="PTHR24198">
    <property type="entry name" value="ANKYRIN REPEAT AND PROTEIN KINASE DOMAIN-CONTAINING PROTEIN"/>
    <property type="match status" value="1"/>
</dbReference>
<dbReference type="Gene3D" id="1.25.40.20">
    <property type="entry name" value="Ankyrin repeat-containing domain"/>
    <property type="match status" value="4"/>
</dbReference>
<dbReference type="EMBL" id="JBEFKJ010000018">
    <property type="protein sequence ID" value="KAL2041176.1"/>
    <property type="molecule type" value="Genomic_DNA"/>
</dbReference>
<dbReference type="Pfam" id="PF12796">
    <property type="entry name" value="Ank_2"/>
    <property type="match status" value="3"/>
</dbReference>
<gene>
    <name evidence="5" type="ORF">N7G274_006120</name>
</gene>
<sequence length="767" mass="83360">MKKDPQNHQRPQMWMIITRAASRAVCMTPRRPQATVKATAESIASSSIDTSQDPISIISLVAIGAHSANKLCTLTEAIREAPHEIQQISADSRSICEILGTLNDFLKESDGSDLPDEITKSLHVPLDNTCRAANKLVDKIKPLAKEESDSKRSKWVAGIRWSFSQKDVKQLAEQLSNGKSTLSMTLAVVNVIRTSHIKNDTTEIIEYLRGLNLGPEIGQGGPGKHQISDVAGVESFDPRMRDVNFAMTRFLESASTAIESPTHSPWASPTDVAHVSTFDGNVDDNDDSDLGRSPTLTHLDHEPEIRRMLAQEQSQAFMNEQGETALHLAARQDAYLTRDVLSHGFDINLRNVCGETPLMCAVNAGNVDTVTFLLKNRADVNAVDDQQATCLHLAASKDESGSITQLLLRRNPDIEKRDDVGLTPLFLAAFKGNDAVVRWLLRFGARLEAKDFGGFSALHYACMHANHGFMSRLLDKRGPDFEAFYDLREYGLSTEPSHSTVSKRRTQVVRCLIDHSADVHASSKGFTPLHIAALTAQEQLVSILLSHGANATGISVITAYYGLTTSAVDLLLTRGACVSAADSRWNKTALIWTAEIGSPDTLKVLLSHGADVNHQDKQGSSALHYAGANARNESITLLLDAGADTNLLDFGGSTPLIRLANAGRFYLAGKWWNPSVGEREKAATLLLNAGCDPSVRDSHGNLAIHYAAGNGYQGILEAIDKVGGDLDVLDGSGRTAVNWAREKGEMEVVRVLNRKSMLRGKRRGGAG</sequence>
<protein>
    <recommendedName>
        <fullName evidence="4">Azaphilone pigments biosynthesis cluster protein L N-terminal domain-containing protein</fullName>
    </recommendedName>
</protein>
<dbReference type="PRINTS" id="PR01415">
    <property type="entry name" value="ANKYRIN"/>
</dbReference>
<dbReference type="Pfam" id="PF00023">
    <property type="entry name" value="Ank"/>
    <property type="match status" value="1"/>
</dbReference>
<feature type="repeat" description="ANK" evidence="3">
    <location>
        <begin position="524"/>
        <end position="556"/>
    </location>
</feature>
<feature type="repeat" description="ANK" evidence="3">
    <location>
        <begin position="386"/>
        <end position="419"/>
    </location>
</feature>
<dbReference type="InterPro" id="IPR031348">
    <property type="entry name" value="PigL_N"/>
</dbReference>
<name>A0ABR4A8D4_9LECA</name>